<sequence length="339" mass="38413">MIARPHKTSTANQYREDHLQAVRDAGIMEGKRKKYCKFPGCNNAYITGGGNKHYFQFPKDPEVHRRWKEICSVKEKGNCEDDGCTPLENLRNLLQYAEKTETAEVEEVTEFDEEEVSGTSNLDACICFENLEKVSDEDSQGLAHVSGYILKQIDISICDACQSALTTTEMLPSHLLTYFKDRGDDDLRLMYANENTFRDHKVLNKKYDNIKKRTTKKFADEKAYVGGTGRGSQQSIEATDVDVAVKEILGAKPMGHSSEFDGDSETTSFQSNSGKGNQTSDNLEQCAAAKELVELSRKEYIQKEQEFKLKAMKEKHELEMQIMRDKAALELEVIKQNTK</sequence>
<evidence type="ECO:0008006" key="4">
    <source>
        <dbReference type="Google" id="ProtNLM"/>
    </source>
</evidence>
<organism evidence="2 3">
    <name type="scientific">Zophobas morio</name>
    <dbReference type="NCBI Taxonomy" id="2755281"/>
    <lineage>
        <taxon>Eukaryota</taxon>
        <taxon>Metazoa</taxon>
        <taxon>Ecdysozoa</taxon>
        <taxon>Arthropoda</taxon>
        <taxon>Hexapoda</taxon>
        <taxon>Insecta</taxon>
        <taxon>Pterygota</taxon>
        <taxon>Neoptera</taxon>
        <taxon>Endopterygota</taxon>
        <taxon>Coleoptera</taxon>
        <taxon>Polyphaga</taxon>
        <taxon>Cucujiformia</taxon>
        <taxon>Tenebrionidae</taxon>
        <taxon>Zophobas</taxon>
    </lineage>
</organism>
<accession>A0AA38MAK0</accession>
<dbReference type="Proteomes" id="UP001168821">
    <property type="component" value="Unassembled WGS sequence"/>
</dbReference>
<feature type="region of interest" description="Disordered" evidence="1">
    <location>
        <begin position="253"/>
        <end position="282"/>
    </location>
</feature>
<reference evidence="2" key="1">
    <citation type="journal article" date="2023" name="G3 (Bethesda)">
        <title>Whole genome assemblies of Zophobas morio and Tenebrio molitor.</title>
        <authorList>
            <person name="Kaur S."/>
            <person name="Stinson S.A."/>
            <person name="diCenzo G.C."/>
        </authorList>
    </citation>
    <scope>NUCLEOTIDE SEQUENCE</scope>
    <source>
        <strain evidence="2">QUZm001</strain>
    </source>
</reference>
<dbReference type="AlphaFoldDB" id="A0AA38MAK0"/>
<evidence type="ECO:0000313" key="2">
    <source>
        <dbReference type="EMBL" id="KAJ3649568.1"/>
    </source>
</evidence>
<feature type="compositionally biased region" description="Polar residues" evidence="1">
    <location>
        <begin position="265"/>
        <end position="282"/>
    </location>
</feature>
<evidence type="ECO:0000313" key="3">
    <source>
        <dbReference type="Proteomes" id="UP001168821"/>
    </source>
</evidence>
<dbReference type="EMBL" id="JALNTZ010000006">
    <property type="protein sequence ID" value="KAJ3649568.1"/>
    <property type="molecule type" value="Genomic_DNA"/>
</dbReference>
<proteinExistence type="predicted"/>
<name>A0AA38MAK0_9CUCU</name>
<comment type="caution">
    <text evidence="2">The sequence shown here is derived from an EMBL/GenBank/DDBJ whole genome shotgun (WGS) entry which is preliminary data.</text>
</comment>
<evidence type="ECO:0000256" key="1">
    <source>
        <dbReference type="SAM" id="MobiDB-lite"/>
    </source>
</evidence>
<protein>
    <recommendedName>
        <fullName evidence="4">THAP-type domain-containing protein</fullName>
    </recommendedName>
</protein>
<keyword evidence="3" id="KW-1185">Reference proteome</keyword>
<gene>
    <name evidence="2" type="ORF">Zmor_021304</name>
</gene>
<dbReference type="SUPFAM" id="SSF57716">
    <property type="entry name" value="Glucocorticoid receptor-like (DNA-binding domain)"/>
    <property type="match status" value="1"/>
</dbReference>